<proteinExistence type="predicted"/>
<name>A0A9D1LH30_9BACT</name>
<dbReference type="SUPFAM" id="SSF50249">
    <property type="entry name" value="Nucleic acid-binding proteins"/>
    <property type="match status" value="1"/>
</dbReference>
<dbReference type="InterPro" id="IPR003717">
    <property type="entry name" value="RecO"/>
</dbReference>
<dbReference type="Pfam" id="PF11967">
    <property type="entry name" value="RecO_N"/>
    <property type="match status" value="1"/>
</dbReference>
<gene>
    <name evidence="5" type="primary">recO</name>
    <name evidence="5" type="ORF">IAD18_06480</name>
</gene>
<reference evidence="5" key="2">
    <citation type="journal article" date="2021" name="PeerJ">
        <title>Extensive microbial diversity within the chicken gut microbiome revealed by metagenomics and culture.</title>
        <authorList>
            <person name="Gilroy R."/>
            <person name="Ravi A."/>
            <person name="Getino M."/>
            <person name="Pursley I."/>
            <person name="Horton D.L."/>
            <person name="Alikhan N.F."/>
            <person name="Baker D."/>
            <person name="Gharbi K."/>
            <person name="Hall N."/>
            <person name="Watson M."/>
            <person name="Adriaenssens E.M."/>
            <person name="Foster-Nyarko E."/>
            <person name="Jarju S."/>
            <person name="Secka A."/>
            <person name="Antonio M."/>
            <person name="Oren A."/>
            <person name="Chaudhuri R.R."/>
            <person name="La Ragione R."/>
            <person name="Hildebrand F."/>
            <person name="Pallen M.J."/>
        </authorList>
    </citation>
    <scope>NUCLEOTIDE SEQUENCE</scope>
    <source>
        <strain evidence="5">17073</strain>
    </source>
</reference>
<dbReference type="Gene3D" id="2.40.50.140">
    <property type="entry name" value="Nucleic acid-binding proteins"/>
    <property type="match status" value="1"/>
</dbReference>
<protein>
    <submittedName>
        <fullName evidence="5">DNA repair protein RecO</fullName>
    </submittedName>
</protein>
<keyword evidence="3" id="KW-0234">DNA repair</keyword>
<feature type="domain" description="DNA replication/recombination mediator RecO N-terminal" evidence="4">
    <location>
        <begin position="1"/>
        <end position="79"/>
    </location>
</feature>
<keyword evidence="2" id="KW-0233">DNA recombination</keyword>
<comment type="caution">
    <text evidence="5">The sequence shown here is derived from an EMBL/GenBank/DDBJ whole genome shotgun (WGS) entry which is preliminary data.</text>
</comment>
<evidence type="ECO:0000259" key="4">
    <source>
        <dbReference type="Pfam" id="PF11967"/>
    </source>
</evidence>
<organism evidence="5 6">
    <name type="scientific">Candidatus Limisoma intestinavium</name>
    <dbReference type="NCBI Taxonomy" id="2840856"/>
    <lineage>
        <taxon>Bacteria</taxon>
        <taxon>Pseudomonadati</taxon>
        <taxon>Bacteroidota</taxon>
        <taxon>Bacteroidia</taxon>
        <taxon>Bacteroidales</taxon>
        <taxon>Candidatus Limisoma</taxon>
    </lineage>
</organism>
<sequence>MNESLRGVVLRTVKYNDKNAVVRVYTDTHGLLSFLLPQGQGKAARMRRALFQPLSLVEIETDIRPSRDIFPIKESRCIAPLANLHADPVKNAIALFLTELLTHVIVEQERNAPLFSFLSSSVQILDRLDRGTANFHICFLYNLGMFIGIEPDVATYVPGRNFDLLNGVFVDGIPPHDHFVGGEDAESLRKLSRITYGNMHLFRFSRV</sequence>
<dbReference type="NCBIfam" id="TIGR00613">
    <property type="entry name" value="reco"/>
    <property type="match status" value="1"/>
</dbReference>
<dbReference type="GO" id="GO:0006310">
    <property type="term" value="P:DNA recombination"/>
    <property type="evidence" value="ECO:0007669"/>
    <property type="project" value="UniProtKB-KW"/>
</dbReference>
<accession>A0A9D1LH30</accession>
<feature type="non-terminal residue" evidence="5">
    <location>
        <position position="207"/>
    </location>
</feature>
<dbReference type="InterPro" id="IPR022572">
    <property type="entry name" value="DNA_rep/recomb_RecO_N"/>
</dbReference>
<keyword evidence="1" id="KW-0227">DNA damage</keyword>
<evidence type="ECO:0000313" key="6">
    <source>
        <dbReference type="Proteomes" id="UP000824076"/>
    </source>
</evidence>
<dbReference type="InterPro" id="IPR012340">
    <property type="entry name" value="NA-bd_OB-fold"/>
</dbReference>
<dbReference type="GO" id="GO:0043590">
    <property type="term" value="C:bacterial nucleoid"/>
    <property type="evidence" value="ECO:0007669"/>
    <property type="project" value="TreeGrafter"/>
</dbReference>
<reference evidence="5" key="1">
    <citation type="submission" date="2020-10" db="EMBL/GenBank/DDBJ databases">
        <authorList>
            <person name="Gilroy R."/>
        </authorList>
    </citation>
    <scope>NUCLEOTIDE SEQUENCE</scope>
    <source>
        <strain evidence="5">17073</strain>
    </source>
</reference>
<dbReference type="AlphaFoldDB" id="A0A9D1LH30"/>
<dbReference type="PANTHER" id="PTHR33991">
    <property type="entry name" value="DNA REPAIR PROTEIN RECO"/>
    <property type="match status" value="1"/>
</dbReference>
<dbReference type="EMBL" id="DVMS01000183">
    <property type="protein sequence ID" value="HIU39295.1"/>
    <property type="molecule type" value="Genomic_DNA"/>
</dbReference>
<evidence type="ECO:0000256" key="2">
    <source>
        <dbReference type="ARBA" id="ARBA00023172"/>
    </source>
</evidence>
<evidence type="ECO:0000256" key="3">
    <source>
        <dbReference type="ARBA" id="ARBA00023204"/>
    </source>
</evidence>
<dbReference type="Pfam" id="PF02565">
    <property type="entry name" value="RecO_C"/>
    <property type="match status" value="1"/>
</dbReference>
<dbReference type="PANTHER" id="PTHR33991:SF1">
    <property type="entry name" value="DNA REPAIR PROTEIN RECO"/>
    <property type="match status" value="1"/>
</dbReference>
<evidence type="ECO:0000313" key="5">
    <source>
        <dbReference type="EMBL" id="HIU39295.1"/>
    </source>
</evidence>
<dbReference type="Proteomes" id="UP000824076">
    <property type="component" value="Unassembled WGS sequence"/>
</dbReference>
<evidence type="ECO:0000256" key="1">
    <source>
        <dbReference type="ARBA" id="ARBA00022763"/>
    </source>
</evidence>
<dbReference type="InterPro" id="IPR037278">
    <property type="entry name" value="ARFGAP/RecO"/>
</dbReference>
<dbReference type="GO" id="GO:0006302">
    <property type="term" value="P:double-strand break repair"/>
    <property type="evidence" value="ECO:0007669"/>
    <property type="project" value="TreeGrafter"/>
</dbReference>
<dbReference type="SUPFAM" id="SSF57863">
    <property type="entry name" value="ArfGap/RecO-like zinc finger"/>
    <property type="match status" value="1"/>
</dbReference>